<keyword evidence="2" id="KW-0378">Hydrolase</keyword>
<dbReference type="Gene3D" id="3.30.160.60">
    <property type="entry name" value="Classic Zinc Finger"/>
    <property type="match status" value="1"/>
</dbReference>
<dbReference type="CDD" id="cd19756">
    <property type="entry name" value="Bbox2"/>
    <property type="match status" value="1"/>
</dbReference>
<evidence type="ECO:0000313" key="2">
    <source>
        <dbReference type="EMBL" id="EKC20884.1"/>
    </source>
</evidence>
<dbReference type="Pfam" id="PF00643">
    <property type="entry name" value="zf-B_box"/>
    <property type="match status" value="1"/>
</dbReference>
<dbReference type="SUPFAM" id="SSF57845">
    <property type="entry name" value="B-box zinc-binding domain"/>
    <property type="match status" value="1"/>
</dbReference>
<dbReference type="EMBL" id="JH816186">
    <property type="protein sequence ID" value="EKC20884.1"/>
    <property type="molecule type" value="Genomic_DNA"/>
</dbReference>
<gene>
    <name evidence="2" type="ORF">CGI_10005143</name>
</gene>
<reference evidence="2" key="1">
    <citation type="journal article" date="2012" name="Nature">
        <title>The oyster genome reveals stress adaptation and complexity of shell formation.</title>
        <authorList>
            <person name="Zhang G."/>
            <person name="Fang X."/>
            <person name="Guo X."/>
            <person name="Li L."/>
            <person name="Luo R."/>
            <person name="Xu F."/>
            <person name="Yang P."/>
            <person name="Zhang L."/>
            <person name="Wang X."/>
            <person name="Qi H."/>
            <person name="Xiong Z."/>
            <person name="Que H."/>
            <person name="Xie Y."/>
            <person name="Holland P.W."/>
            <person name="Paps J."/>
            <person name="Zhu Y."/>
            <person name="Wu F."/>
            <person name="Chen Y."/>
            <person name="Wang J."/>
            <person name="Peng C."/>
            <person name="Meng J."/>
            <person name="Yang L."/>
            <person name="Liu J."/>
            <person name="Wen B."/>
            <person name="Zhang N."/>
            <person name="Huang Z."/>
            <person name="Zhu Q."/>
            <person name="Feng Y."/>
            <person name="Mount A."/>
            <person name="Hedgecock D."/>
            <person name="Xu Z."/>
            <person name="Liu Y."/>
            <person name="Domazet-Loso T."/>
            <person name="Du Y."/>
            <person name="Sun X."/>
            <person name="Zhang S."/>
            <person name="Liu B."/>
            <person name="Cheng P."/>
            <person name="Jiang X."/>
            <person name="Li J."/>
            <person name="Fan D."/>
            <person name="Wang W."/>
            <person name="Fu W."/>
            <person name="Wang T."/>
            <person name="Wang B."/>
            <person name="Zhang J."/>
            <person name="Peng Z."/>
            <person name="Li Y."/>
            <person name="Li N."/>
            <person name="Wang J."/>
            <person name="Chen M."/>
            <person name="He Y."/>
            <person name="Tan F."/>
            <person name="Song X."/>
            <person name="Zheng Q."/>
            <person name="Huang R."/>
            <person name="Yang H."/>
            <person name="Du X."/>
            <person name="Chen L."/>
            <person name="Yang M."/>
            <person name="Gaffney P.M."/>
            <person name="Wang S."/>
            <person name="Luo L."/>
            <person name="She Z."/>
            <person name="Ming Y."/>
            <person name="Huang W."/>
            <person name="Zhang S."/>
            <person name="Huang B."/>
            <person name="Zhang Y."/>
            <person name="Qu T."/>
            <person name="Ni P."/>
            <person name="Miao G."/>
            <person name="Wang J."/>
            <person name="Wang Q."/>
            <person name="Steinberg C.E."/>
            <person name="Wang H."/>
            <person name="Li N."/>
            <person name="Qian L."/>
            <person name="Zhang G."/>
            <person name="Li Y."/>
            <person name="Yang H."/>
            <person name="Liu X."/>
            <person name="Wang J."/>
            <person name="Yin Y."/>
            <person name="Wang J."/>
        </authorList>
    </citation>
    <scope>NUCLEOTIDE SEQUENCE [LARGE SCALE GENOMIC DNA]</scope>
    <source>
        <strain evidence="2">05x7-T-G4-1.051#20</strain>
    </source>
</reference>
<dbReference type="PROSITE" id="PS50119">
    <property type="entry name" value="ZF_BBOX"/>
    <property type="match status" value="2"/>
</dbReference>
<dbReference type="GO" id="GO:0008270">
    <property type="term" value="F:zinc ion binding"/>
    <property type="evidence" value="ECO:0007669"/>
    <property type="project" value="InterPro"/>
</dbReference>
<proteinExistence type="predicted"/>
<name>K1PPU0_MAGGI</name>
<feature type="domain" description="B box-type" evidence="1">
    <location>
        <begin position="169"/>
        <end position="211"/>
    </location>
</feature>
<dbReference type="InterPro" id="IPR000315">
    <property type="entry name" value="Znf_B-box"/>
</dbReference>
<dbReference type="Gene3D" id="3.10.20.90">
    <property type="entry name" value="Phosphatidylinositol 3-kinase Catalytic Subunit, Chain A, domain 1"/>
    <property type="match status" value="1"/>
</dbReference>
<dbReference type="HOGENOM" id="CLU_750616_0_0_1"/>
<accession>K1PPU0</accession>
<dbReference type="GO" id="GO:0016787">
    <property type="term" value="F:hydrolase activity"/>
    <property type="evidence" value="ECO:0007669"/>
    <property type="project" value="UniProtKB-KW"/>
</dbReference>
<dbReference type="AlphaFoldDB" id="K1PPU0"/>
<evidence type="ECO:0000259" key="1">
    <source>
        <dbReference type="PROSITE" id="PS50119"/>
    </source>
</evidence>
<sequence>MFVKHCKVEIYLMPLKLQDSRKQQEIHHINMSRVDTIGSLELVMRDLFDIPDDVEVRLWNKYMSNTYEQLNKREQTLQEAGFYSGQIMIIEIRNKDGTWPRGGTGEGKKDEVRAQELVLCDNPGCKKPAKLHCAQCKEKTCSGCAGSHLLKKSKKGHNMVEYKDKTQQGDILYCTTHEHEKCELYCEQCEIPVCLKCLSGKSHKGHDYTETSALFDLKRTCVIKDRDSIKNHIQQLKEQKEVLDTNLKETKEKYKNLVTEVGVRKEGILKAVERAANNKVQKIEDLKTLDINQIQAQKEKLEQQIAKANAVLESQEGLLKGHSPSELFSFESKASDLKDIPEMIVLKEHSFKKGLLSTEVIEGGFGEID</sequence>
<dbReference type="SMART" id="SM00336">
    <property type="entry name" value="BBOX"/>
    <property type="match status" value="2"/>
</dbReference>
<feature type="domain" description="B box-type" evidence="1">
    <location>
        <begin position="115"/>
        <end position="162"/>
    </location>
</feature>
<dbReference type="InParanoid" id="K1PPU0"/>
<dbReference type="InterPro" id="IPR047153">
    <property type="entry name" value="TRIM45/56/19-like"/>
</dbReference>
<dbReference type="Pfam" id="PF14836">
    <property type="entry name" value="Ubiquitin_3"/>
    <property type="match status" value="1"/>
</dbReference>
<dbReference type="InterPro" id="IPR028135">
    <property type="entry name" value="Ub_USP-typ"/>
</dbReference>
<organism evidence="2">
    <name type="scientific">Magallana gigas</name>
    <name type="common">Pacific oyster</name>
    <name type="synonym">Crassostrea gigas</name>
    <dbReference type="NCBI Taxonomy" id="29159"/>
    <lineage>
        <taxon>Eukaryota</taxon>
        <taxon>Metazoa</taxon>
        <taxon>Spiralia</taxon>
        <taxon>Lophotrochozoa</taxon>
        <taxon>Mollusca</taxon>
        <taxon>Bivalvia</taxon>
        <taxon>Autobranchia</taxon>
        <taxon>Pteriomorphia</taxon>
        <taxon>Ostreida</taxon>
        <taxon>Ostreoidea</taxon>
        <taxon>Ostreidae</taxon>
        <taxon>Magallana</taxon>
    </lineage>
</organism>
<dbReference type="PANTHER" id="PTHR25462">
    <property type="entry name" value="BONUS, ISOFORM C-RELATED"/>
    <property type="match status" value="1"/>
</dbReference>
<dbReference type="PANTHER" id="PTHR25462:SF296">
    <property type="entry name" value="MEIOTIC P26, ISOFORM F"/>
    <property type="match status" value="1"/>
</dbReference>
<protein>
    <submittedName>
        <fullName evidence="2">Ubiquitin carboxyl-terminal hydrolase 4</fullName>
    </submittedName>
</protein>